<dbReference type="InterPro" id="IPR011697">
    <property type="entry name" value="Peptidase_C26"/>
</dbReference>
<proteinExistence type="predicted"/>
<dbReference type="Gene3D" id="3.40.50.880">
    <property type="match status" value="1"/>
</dbReference>
<sequence>MAKPVIAITGPERGAFGPRFLVALAVRFYGGVPLQLRPSQHEQAVHFDGVVVTGGHDVDPVLYAAEPEVHPKYDPERDTLEMAVIKQALQQRKPLLGICRGAQLLNVSRGGNLHQQLKEHRYKTSHRWTVLPLKTLCLEAGNSLLAKLLQCPKCKINSLHNQAINQVGDGLKVVARDLDQLVQAIEDPNYPYLLGVQWHPEFLLFLRRQRHLFKALVAAALQQQADEHE</sequence>
<protein>
    <submittedName>
        <fullName evidence="1">Gamma-glutamyl-gamma-aminobutyrate hydrolase family protein</fullName>
    </submittedName>
</protein>
<gene>
    <name evidence="1" type="ORF">Q3O59_10995</name>
</gene>
<dbReference type="InterPro" id="IPR044668">
    <property type="entry name" value="PuuD-like"/>
</dbReference>
<dbReference type="PANTHER" id="PTHR43235:SF1">
    <property type="entry name" value="GLUTAMINE AMIDOTRANSFERASE PB2B2.05-RELATED"/>
    <property type="match status" value="1"/>
</dbReference>
<comment type="caution">
    <text evidence="1">The sequence shown here is derived from an EMBL/GenBank/DDBJ whole genome shotgun (WGS) entry which is preliminary data.</text>
</comment>
<evidence type="ECO:0000313" key="1">
    <source>
        <dbReference type="EMBL" id="MDP4529548.1"/>
    </source>
</evidence>
<dbReference type="Proteomes" id="UP001236258">
    <property type="component" value="Unassembled WGS sequence"/>
</dbReference>
<keyword evidence="2" id="KW-1185">Reference proteome</keyword>
<evidence type="ECO:0000313" key="2">
    <source>
        <dbReference type="Proteomes" id="UP001236258"/>
    </source>
</evidence>
<dbReference type="InterPro" id="IPR029062">
    <property type="entry name" value="Class_I_gatase-like"/>
</dbReference>
<dbReference type="SUPFAM" id="SSF52317">
    <property type="entry name" value="Class I glutamine amidotransferase-like"/>
    <property type="match status" value="1"/>
</dbReference>
<name>A0ABT9GRF1_9GAMM</name>
<dbReference type="CDD" id="cd01745">
    <property type="entry name" value="GATase1_2"/>
    <property type="match status" value="1"/>
</dbReference>
<keyword evidence="1" id="KW-0378">Hydrolase</keyword>
<reference evidence="1 2" key="1">
    <citation type="submission" date="2023-08" db="EMBL/GenBank/DDBJ databases">
        <authorList>
            <person name="Joshi A."/>
            <person name="Thite S."/>
        </authorList>
    </citation>
    <scope>NUCLEOTIDE SEQUENCE [LARGE SCALE GENOMIC DNA]</scope>
    <source>
        <strain evidence="1 2">1E1</strain>
    </source>
</reference>
<dbReference type="RefSeq" id="WP_305945624.1">
    <property type="nucleotide sequence ID" value="NZ_JAUZVY010000004.1"/>
</dbReference>
<dbReference type="PROSITE" id="PS51273">
    <property type="entry name" value="GATASE_TYPE_1"/>
    <property type="match status" value="1"/>
</dbReference>
<dbReference type="EMBL" id="JAUZVY010000004">
    <property type="protein sequence ID" value="MDP4529548.1"/>
    <property type="molecule type" value="Genomic_DNA"/>
</dbReference>
<dbReference type="GO" id="GO:0016787">
    <property type="term" value="F:hydrolase activity"/>
    <property type="evidence" value="ECO:0007669"/>
    <property type="project" value="UniProtKB-KW"/>
</dbReference>
<accession>A0ABT9GRF1</accession>
<organism evidence="1 2">
    <name type="scientific">Alkalimonas delamerensis</name>
    <dbReference type="NCBI Taxonomy" id="265981"/>
    <lineage>
        <taxon>Bacteria</taxon>
        <taxon>Pseudomonadati</taxon>
        <taxon>Pseudomonadota</taxon>
        <taxon>Gammaproteobacteria</taxon>
        <taxon>Alkalimonas</taxon>
    </lineage>
</organism>
<dbReference type="Pfam" id="PF07722">
    <property type="entry name" value="Peptidase_C26"/>
    <property type="match status" value="1"/>
</dbReference>
<dbReference type="PANTHER" id="PTHR43235">
    <property type="entry name" value="GLUTAMINE AMIDOTRANSFERASE PB2B2.05-RELATED"/>
    <property type="match status" value="1"/>
</dbReference>